<keyword evidence="3" id="KW-1133">Transmembrane helix</keyword>
<evidence type="ECO:0000313" key="4">
    <source>
        <dbReference type="EMBL" id="GLJ80594.1"/>
    </source>
</evidence>
<dbReference type="Pfam" id="PF03334">
    <property type="entry name" value="PhaG_MnhG_YufB"/>
    <property type="match status" value="1"/>
</dbReference>
<name>A0A9W6M464_9MICO</name>
<evidence type="ECO:0000256" key="3">
    <source>
        <dbReference type="SAM" id="Phobius"/>
    </source>
</evidence>
<evidence type="ECO:0000313" key="5">
    <source>
        <dbReference type="Proteomes" id="UP001142317"/>
    </source>
</evidence>
<protein>
    <recommendedName>
        <fullName evidence="6">Sodium:proton antiporter</fullName>
    </recommendedName>
</protein>
<keyword evidence="5" id="KW-1185">Reference proteome</keyword>
<feature type="transmembrane region" description="Helical" evidence="3">
    <location>
        <begin position="6"/>
        <end position="26"/>
    </location>
</feature>
<comment type="caution">
    <text evidence="4">The sequence shown here is derived from an EMBL/GenBank/DDBJ whole genome shotgun (WGS) entry which is preliminary data.</text>
</comment>
<reference evidence="4" key="2">
    <citation type="submission" date="2023-01" db="EMBL/GenBank/DDBJ databases">
        <authorList>
            <person name="Sun Q."/>
            <person name="Evtushenko L."/>
        </authorList>
    </citation>
    <scope>NUCLEOTIDE SEQUENCE</scope>
    <source>
        <strain evidence="4">VKM Ac-1447</strain>
    </source>
</reference>
<dbReference type="RefSeq" id="WP_210006813.1">
    <property type="nucleotide sequence ID" value="NZ_BSEO01000014.1"/>
</dbReference>
<keyword evidence="3" id="KW-0472">Membrane</keyword>
<gene>
    <name evidence="4" type="ORF">GCM10017586_22770</name>
</gene>
<evidence type="ECO:0000256" key="1">
    <source>
        <dbReference type="ARBA" id="ARBA00008404"/>
    </source>
</evidence>
<dbReference type="PANTHER" id="PTHR34703">
    <property type="entry name" value="ANTIPORTER SUBUNIT MNHG2-RELATED"/>
    <property type="match status" value="1"/>
</dbReference>
<organism evidence="4 5">
    <name type="scientific">Microbacterium imperiale</name>
    <dbReference type="NCBI Taxonomy" id="33884"/>
    <lineage>
        <taxon>Bacteria</taxon>
        <taxon>Bacillati</taxon>
        <taxon>Actinomycetota</taxon>
        <taxon>Actinomycetes</taxon>
        <taxon>Micrococcales</taxon>
        <taxon>Microbacteriaceae</taxon>
        <taxon>Microbacterium</taxon>
    </lineage>
</organism>
<evidence type="ECO:0008006" key="6">
    <source>
        <dbReference type="Google" id="ProtNLM"/>
    </source>
</evidence>
<feature type="transmembrane region" description="Helical" evidence="3">
    <location>
        <begin position="33"/>
        <end position="58"/>
    </location>
</feature>
<comment type="similarity">
    <text evidence="1">Belongs to the CPA3 antiporters (TC 2.A.63) subunit G family.</text>
</comment>
<dbReference type="InterPro" id="IPR005133">
    <property type="entry name" value="PhaG_MnhG_YufB"/>
</dbReference>
<dbReference type="PANTHER" id="PTHR34703:SF1">
    <property type="entry name" value="ANTIPORTER SUBUNIT MNHG2-RELATED"/>
    <property type="match status" value="1"/>
</dbReference>
<reference evidence="4" key="1">
    <citation type="journal article" date="2014" name="Int. J. Syst. Evol. Microbiol.">
        <title>Complete genome sequence of Corynebacterium casei LMG S-19264T (=DSM 44701T), isolated from a smear-ripened cheese.</title>
        <authorList>
            <consortium name="US DOE Joint Genome Institute (JGI-PGF)"/>
            <person name="Walter F."/>
            <person name="Albersmeier A."/>
            <person name="Kalinowski J."/>
            <person name="Ruckert C."/>
        </authorList>
    </citation>
    <scope>NUCLEOTIDE SEQUENCE</scope>
    <source>
        <strain evidence="4">VKM Ac-1447</strain>
    </source>
</reference>
<sequence length="113" mass="11316">MIVLEIIGQVLAVIGALVLVVAAIGLRRFRDPYAGISAVATAAGLGVTFITVGAVMQLPTVDNIVKVVLAVALQLITSAVAAIVIARAAVNSGHAFSPGTDAAALDPADDDDL</sequence>
<keyword evidence="3" id="KW-0812">Transmembrane</keyword>
<feature type="transmembrane region" description="Helical" evidence="3">
    <location>
        <begin position="64"/>
        <end position="86"/>
    </location>
</feature>
<proteinExistence type="inferred from homology"/>
<evidence type="ECO:0000256" key="2">
    <source>
        <dbReference type="SAM" id="MobiDB-lite"/>
    </source>
</evidence>
<feature type="region of interest" description="Disordered" evidence="2">
    <location>
        <begin position="94"/>
        <end position="113"/>
    </location>
</feature>
<dbReference type="Proteomes" id="UP001142317">
    <property type="component" value="Unassembled WGS sequence"/>
</dbReference>
<dbReference type="EMBL" id="BSEO01000014">
    <property type="protein sequence ID" value="GLJ80594.1"/>
    <property type="molecule type" value="Genomic_DNA"/>
</dbReference>
<dbReference type="GO" id="GO:0015385">
    <property type="term" value="F:sodium:proton antiporter activity"/>
    <property type="evidence" value="ECO:0007669"/>
    <property type="project" value="TreeGrafter"/>
</dbReference>
<dbReference type="AlphaFoldDB" id="A0A9W6M464"/>
<accession>A0A9W6M464</accession>